<name>A0A1Y2B419_9FUNG</name>
<reference evidence="1 2" key="1">
    <citation type="submission" date="2016-07" db="EMBL/GenBank/DDBJ databases">
        <title>Pervasive Adenine N6-methylation of Active Genes in Fungi.</title>
        <authorList>
            <consortium name="DOE Joint Genome Institute"/>
            <person name="Mondo S.J."/>
            <person name="Dannebaum R.O."/>
            <person name="Kuo R.C."/>
            <person name="Labutti K."/>
            <person name="Haridas S."/>
            <person name="Kuo A."/>
            <person name="Salamov A."/>
            <person name="Ahrendt S.R."/>
            <person name="Lipzen A."/>
            <person name="Sullivan W."/>
            <person name="Andreopoulos W.B."/>
            <person name="Clum A."/>
            <person name="Lindquist E."/>
            <person name="Daum C."/>
            <person name="Ramamoorthy G.K."/>
            <person name="Gryganskyi A."/>
            <person name="Culley D."/>
            <person name="Magnuson J.K."/>
            <person name="James T.Y."/>
            <person name="O'Malley M.A."/>
            <person name="Stajich J.E."/>
            <person name="Spatafora J.W."/>
            <person name="Visel A."/>
            <person name="Grigoriev I.V."/>
        </authorList>
    </citation>
    <scope>NUCLEOTIDE SEQUENCE [LARGE SCALE GENOMIC DNA]</scope>
    <source>
        <strain evidence="1 2">JEL800</strain>
    </source>
</reference>
<dbReference type="AlphaFoldDB" id="A0A1Y2B419"/>
<comment type="caution">
    <text evidence="1">The sequence shown here is derived from an EMBL/GenBank/DDBJ whole genome shotgun (WGS) entry which is preliminary data.</text>
</comment>
<sequence>RLGAFGTIETPLIDVIARQVYSRQITVHGGKVESNGKVAIWATGRKAFEPLVRLVGVLLPVGTRVNQAWLVKLLPSMLPGPDQSDPFKVDVVVIVRNLVDMDVVRRSVDDDGEVWIERTTNEGHPMC</sequence>
<proteinExistence type="predicted"/>
<accession>A0A1Y2B419</accession>
<dbReference type="EMBL" id="MCGO01000088">
    <property type="protein sequence ID" value="ORY29476.1"/>
    <property type="molecule type" value="Genomic_DNA"/>
</dbReference>
<feature type="non-terminal residue" evidence="1">
    <location>
        <position position="1"/>
    </location>
</feature>
<protein>
    <submittedName>
        <fullName evidence="1">Uncharacterized protein</fullName>
    </submittedName>
</protein>
<dbReference type="Proteomes" id="UP000193642">
    <property type="component" value="Unassembled WGS sequence"/>
</dbReference>
<evidence type="ECO:0000313" key="2">
    <source>
        <dbReference type="Proteomes" id="UP000193642"/>
    </source>
</evidence>
<keyword evidence="2" id="KW-1185">Reference proteome</keyword>
<evidence type="ECO:0000313" key="1">
    <source>
        <dbReference type="EMBL" id="ORY29476.1"/>
    </source>
</evidence>
<organism evidence="1 2">
    <name type="scientific">Rhizoclosmatium globosum</name>
    <dbReference type="NCBI Taxonomy" id="329046"/>
    <lineage>
        <taxon>Eukaryota</taxon>
        <taxon>Fungi</taxon>
        <taxon>Fungi incertae sedis</taxon>
        <taxon>Chytridiomycota</taxon>
        <taxon>Chytridiomycota incertae sedis</taxon>
        <taxon>Chytridiomycetes</taxon>
        <taxon>Chytridiales</taxon>
        <taxon>Chytriomycetaceae</taxon>
        <taxon>Rhizoclosmatium</taxon>
    </lineage>
</organism>
<gene>
    <name evidence="1" type="ORF">BCR33DRAFT_724720</name>
</gene>